<dbReference type="AlphaFoldDB" id="A0A380DRW3"/>
<evidence type="ECO:0000256" key="2">
    <source>
        <dbReference type="ARBA" id="ARBA00010790"/>
    </source>
</evidence>
<dbReference type="SUPFAM" id="SSF51905">
    <property type="entry name" value="FAD/NAD(P)-binding domain"/>
    <property type="match status" value="1"/>
</dbReference>
<keyword evidence="6" id="KW-0560">Oxidoreductase</keyword>
<proteinExistence type="inferred from homology"/>
<dbReference type="GO" id="GO:0050660">
    <property type="term" value="F:flavin adenine dinucleotide binding"/>
    <property type="evidence" value="ECO:0007669"/>
    <property type="project" value="InterPro"/>
</dbReference>
<feature type="domain" description="Glucose-methanol-choline oxidoreductase N-terminal" evidence="5">
    <location>
        <begin position="28"/>
        <end position="138"/>
    </location>
</feature>
<dbReference type="PANTHER" id="PTHR11552:SF147">
    <property type="entry name" value="CHOLINE DEHYDROGENASE, MITOCHONDRIAL"/>
    <property type="match status" value="1"/>
</dbReference>
<dbReference type="Gene3D" id="3.30.560.10">
    <property type="entry name" value="Glucose Oxidase, domain 3"/>
    <property type="match status" value="1"/>
</dbReference>
<evidence type="ECO:0000313" key="7">
    <source>
        <dbReference type="Proteomes" id="UP000254502"/>
    </source>
</evidence>
<dbReference type="Proteomes" id="UP000254502">
    <property type="component" value="Unassembled WGS sequence"/>
</dbReference>
<organism evidence="6 7">
    <name type="scientific">Staphylococcus aureus</name>
    <dbReference type="NCBI Taxonomy" id="1280"/>
    <lineage>
        <taxon>Bacteria</taxon>
        <taxon>Bacillati</taxon>
        <taxon>Bacillota</taxon>
        <taxon>Bacilli</taxon>
        <taxon>Bacillales</taxon>
        <taxon>Staphylococcaceae</taxon>
        <taxon>Staphylococcus</taxon>
    </lineage>
</organism>
<dbReference type="InterPro" id="IPR036188">
    <property type="entry name" value="FAD/NAD-bd_sf"/>
</dbReference>
<dbReference type="GO" id="GO:0008812">
    <property type="term" value="F:choline dehydrogenase activity"/>
    <property type="evidence" value="ECO:0007669"/>
    <property type="project" value="UniProtKB-EC"/>
</dbReference>
<dbReference type="PANTHER" id="PTHR11552">
    <property type="entry name" value="GLUCOSE-METHANOL-CHOLINE GMC OXIDOREDUCTASE"/>
    <property type="match status" value="1"/>
</dbReference>
<dbReference type="Pfam" id="PF00732">
    <property type="entry name" value="GMC_oxred_N"/>
    <property type="match status" value="1"/>
</dbReference>
<reference evidence="6 7" key="1">
    <citation type="submission" date="2018-06" db="EMBL/GenBank/DDBJ databases">
        <authorList>
            <consortium name="Pathogen Informatics"/>
            <person name="Doyle S."/>
        </authorList>
    </citation>
    <scope>NUCLEOTIDE SEQUENCE [LARGE SCALE GENOMIC DNA]</scope>
    <source>
        <strain evidence="6 7">NCTC5664</strain>
    </source>
</reference>
<name>A0A380DRW3_STAAU</name>
<protein>
    <submittedName>
        <fullName evidence="6">Choline dehydrogenase</fullName>
        <ecNumber evidence="6">1.1.99.1</ecNumber>
    </submittedName>
</protein>
<dbReference type="InterPro" id="IPR000172">
    <property type="entry name" value="GMC_OxRdtase_N"/>
</dbReference>
<comment type="cofactor">
    <cofactor evidence="1">
        <name>FAD</name>
        <dbReference type="ChEBI" id="CHEBI:57692"/>
    </cofactor>
</comment>
<evidence type="ECO:0000256" key="3">
    <source>
        <dbReference type="ARBA" id="ARBA00022630"/>
    </source>
</evidence>
<dbReference type="EMBL" id="UHAQ01000002">
    <property type="protein sequence ID" value="SUK42478.1"/>
    <property type="molecule type" value="Genomic_DNA"/>
</dbReference>
<evidence type="ECO:0000256" key="4">
    <source>
        <dbReference type="ARBA" id="ARBA00022827"/>
    </source>
</evidence>
<gene>
    <name evidence="6" type="primary">betA_2</name>
    <name evidence="6" type="ORF">NCTC5664_01138</name>
</gene>
<evidence type="ECO:0000313" key="6">
    <source>
        <dbReference type="EMBL" id="SUK42478.1"/>
    </source>
</evidence>
<sequence length="168" mass="18943">MPAALMFPSGNKFYDWIYSTDEEPHMGGRKVAHARGKVLGGSSSINGMIINVVIQWTMKAGQNQKVWKLGILRTVYRILKIRKTYGAAPYDKFRGHDGPIKLKRGPATNPLFQSFFDAGVEAGYHKTPDVNGFRQEGLDRSIVKYIVVAECQLQEHITSSMKRKNLTR</sequence>
<comment type="similarity">
    <text evidence="2">Belongs to the GMC oxidoreductase family.</text>
</comment>
<dbReference type="Gene3D" id="3.50.50.60">
    <property type="entry name" value="FAD/NAD(P)-binding domain"/>
    <property type="match status" value="1"/>
</dbReference>
<keyword evidence="4" id="KW-0274">FAD</keyword>
<evidence type="ECO:0000256" key="1">
    <source>
        <dbReference type="ARBA" id="ARBA00001974"/>
    </source>
</evidence>
<dbReference type="InterPro" id="IPR012132">
    <property type="entry name" value="GMC_OxRdtase"/>
</dbReference>
<evidence type="ECO:0000259" key="5">
    <source>
        <dbReference type="Pfam" id="PF00732"/>
    </source>
</evidence>
<keyword evidence="3" id="KW-0285">Flavoprotein</keyword>
<dbReference type="EC" id="1.1.99.1" evidence="6"/>
<accession>A0A380DRW3</accession>